<dbReference type="SMART" id="SM00895">
    <property type="entry name" value="FCD"/>
    <property type="match status" value="1"/>
</dbReference>
<keyword evidence="1" id="KW-0805">Transcription regulation</keyword>
<accession>A0ABV6CZH3</accession>
<evidence type="ECO:0000256" key="1">
    <source>
        <dbReference type="ARBA" id="ARBA00023015"/>
    </source>
</evidence>
<gene>
    <name evidence="5" type="ORF">ACFFJC_16070</name>
</gene>
<reference evidence="5 6" key="1">
    <citation type="submission" date="2024-09" db="EMBL/GenBank/DDBJ databases">
        <authorList>
            <person name="Sun Q."/>
            <person name="Mori K."/>
        </authorList>
    </citation>
    <scope>NUCLEOTIDE SEQUENCE [LARGE SCALE GENOMIC DNA]</scope>
    <source>
        <strain evidence="5 6">CCM 7706</strain>
    </source>
</reference>
<dbReference type="InterPro" id="IPR036390">
    <property type="entry name" value="WH_DNA-bd_sf"/>
</dbReference>
<name>A0ABV6CZH3_9SPHN</name>
<dbReference type="SMART" id="SM00345">
    <property type="entry name" value="HTH_GNTR"/>
    <property type="match status" value="1"/>
</dbReference>
<dbReference type="Gene3D" id="1.20.120.530">
    <property type="entry name" value="GntR ligand-binding domain-like"/>
    <property type="match status" value="1"/>
</dbReference>
<feature type="domain" description="HTH gntR-type" evidence="4">
    <location>
        <begin position="40"/>
        <end position="107"/>
    </location>
</feature>
<comment type="caution">
    <text evidence="5">The sequence shown here is derived from an EMBL/GenBank/DDBJ whole genome shotgun (WGS) entry which is preliminary data.</text>
</comment>
<keyword evidence="6" id="KW-1185">Reference proteome</keyword>
<dbReference type="SUPFAM" id="SSF46785">
    <property type="entry name" value="Winged helix' DNA-binding domain"/>
    <property type="match status" value="1"/>
</dbReference>
<dbReference type="EMBL" id="JBHLWK010000019">
    <property type="protein sequence ID" value="MFC0205783.1"/>
    <property type="molecule type" value="Genomic_DNA"/>
</dbReference>
<evidence type="ECO:0000313" key="5">
    <source>
        <dbReference type="EMBL" id="MFC0205783.1"/>
    </source>
</evidence>
<evidence type="ECO:0000256" key="2">
    <source>
        <dbReference type="ARBA" id="ARBA00023125"/>
    </source>
</evidence>
<dbReference type="InterPro" id="IPR011711">
    <property type="entry name" value="GntR_C"/>
</dbReference>
<evidence type="ECO:0000259" key="4">
    <source>
        <dbReference type="PROSITE" id="PS50949"/>
    </source>
</evidence>
<evidence type="ECO:0000313" key="6">
    <source>
        <dbReference type="Proteomes" id="UP001589798"/>
    </source>
</evidence>
<dbReference type="Pfam" id="PF07729">
    <property type="entry name" value="FCD"/>
    <property type="match status" value="1"/>
</dbReference>
<dbReference type="InterPro" id="IPR008920">
    <property type="entry name" value="TF_FadR/GntR_C"/>
</dbReference>
<dbReference type="Proteomes" id="UP001589798">
    <property type="component" value="Unassembled WGS sequence"/>
</dbReference>
<keyword evidence="2" id="KW-0238">DNA-binding</keyword>
<dbReference type="Gene3D" id="1.10.10.10">
    <property type="entry name" value="Winged helix-like DNA-binding domain superfamily/Winged helix DNA-binding domain"/>
    <property type="match status" value="1"/>
</dbReference>
<dbReference type="SUPFAM" id="SSF48008">
    <property type="entry name" value="GntR ligand-binding domain-like"/>
    <property type="match status" value="1"/>
</dbReference>
<dbReference type="CDD" id="cd07377">
    <property type="entry name" value="WHTH_GntR"/>
    <property type="match status" value="1"/>
</dbReference>
<evidence type="ECO:0000256" key="3">
    <source>
        <dbReference type="ARBA" id="ARBA00023163"/>
    </source>
</evidence>
<keyword evidence="3" id="KW-0804">Transcription</keyword>
<dbReference type="PANTHER" id="PTHR43537:SF5">
    <property type="entry name" value="UXU OPERON TRANSCRIPTIONAL REGULATOR"/>
    <property type="match status" value="1"/>
</dbReference>
<dbReference type="RefSeq" id="WP_379488509.1">
    <property type="nucleotide sequence ID" value="NZ_JBHLWK010000019.1"/>
</dbReference>
<organism evidence="5 6">
    <name type="scientific">Novosphingobium soli</name>
    <dbReference type="NCBI Taxonomy" id="574956"/>
    <lineage>
        <taxon>Bacteria</taxon>
        <taxon>Pseudomonadati</taxon>
        <taxon>Pseudomonadota</taxon>
        <taxon>Alphaproteobacteria</taxon>
        <taxon>Sphingomonadales</taxon>
        <taxon>Sphingomonadaceae</taxon>
        <taxon>Novosphingobium</taxon>
    </lineage>
</organism>
<sequence>MLRVKWPRCWHRARQRPTSRVISPGLRCGRRDDARMMQFRTKEEQVADYLREGIISGRIPRGARLKQQEIATMLKTSITPVREALKLLAAEGYVLGDSYRGATVAPFDIEASREVLNLRILLETQLVRAAAERVSSAEIAELKVLASEFATAFAAGDNETARAANYRFHHRLFEIARMPQTLHFVQILWARYPFDLINRLKGRVGRASDEHDDLLAALIAGDAAHAMLATRQHIEAGFQELHGTLNQTDNASTG</sequence>
<dbReference type="InterPro" id="IPR000524">
    <property type="entry name" value="Tscrpt_reg_HTH_GntR"/>
</dbReference>
<proteinExistence type="predicted"/>
<protein>
    <submittedName>
        <fullName evidence="5">GntR family transcriptional regulator</fullName>
    </submittedName>
</protein>
<dbReference type="PROSITE" id="PS50949">
    <property type="entry name" value="HTH_GNTR"/>
    <property type="match status" value="1"/>
</dbReference>
<dbReference type="Pfam" id="PF00392">
    <property type="entry name" value="GntR"/>
    <property type="match status" value="1"/>
</dbReference>
<dbReference type="InterPro" id="IPR036388">
    <property type="entry name" value="WH-like_DNA-bd_sf"/>
</dbReference>
<dbReference type="PANTHER" id="PTHR43537">
    <property type="entry name" value="TRANSCRIPTIONAL REGULATOR, GNTR FAMILY"/>
    <property type="match status" value="1"/>
</dbReference>